<feature type="domain" description="Rhodanese" evidence="1">
    <location>
        <begin position="287"/>
        <end position="380"/>
    </location>
</feature>
<evidence type="ECO:0000313" key="2">
    <source>
        <dbReference type="EMBL" id="WPR90172.1"/>
    </source>
</evidence>
<dbReference type="GO" id="GO:0016779">
    <property type="term" value="F:nucleotidyltransferase activity"/>
    <property type="evidence" value="ECO:0007669"/>
    <property type="project" value="UniProtKB-KW"/>
</dbReference>
<dbReference type="PANTHER" id="PTHR10953">
    <property type="entry name" value="UBIQUITIN-ACTIVATING ENZYME E1"/>
    <property type="match status" value="1"/>
</dbReference>
<dbReference type="SUPFAM" id="SSF69572">
    <property type="entry name" value="Activating enzymes of the ubiquitin-like proteins"/>
    <property type="match status" value="1"/>
</dbReference>
<organism evidence="2 3">
    <name type="scientific">Microbacterium rhizosphaerae</name>
    <dbReference type="NCBI Taxonomy" id="1678237"/>
    <lineage>
        <taxon>Bacteria</taxon>
        <taxon>Bacillati</taxon>
        <taxon>Actinomycetota</taxon>
        <taxon>Actinomycetes</taxon>
        <taxon>Micrococcales</taxon>
        <taxon>Microbacteriaceae</taxon>
        <taxon>Microbacterium</taxon>
    </lineage>
</organism>
<dbReference type="InterPro" id="IPR001763">
    <property type="entry name" value="Rhodanese-like_dom"/>
</dbReference>
<dbReference type="InterPro" id="IPR000594">
    <property type="entry name" value="ThiF_NAD_FAD-bd"/>
</dbReference>
<protein>
    <submittedName>
        <fullName evidence="2">ThiF family adenylyltransferase</fullName>
    </submittedName>
</protein>
<dbReference type="Pfam" id="PF00581">
    <property type="entry name" value="Rhodanese"/>
    <property type="match status" value="1"/>
</dbReference>
<keyword evidence="2" id="KW-0808">Transferase</keyword>
<name>A0ABZ0SSD6_9MICO</name>
<dbReference type="Proteomes" id="UP001323798">
    <property type="component" value="Chromosome"/>
</dbReference>
<accession>A0ABZ0SSD6</accession>
<keyword evidence="3" id="KW-1185">Reference proteome</keyword>
<dbReference type="PROSITE" id="PS50206">
    <property type="entry name" value="RHODANESE_3"/>
    <property type="match status" value="1"/>
</dbReference>
<dbReference type="Gene3D" id="3.40.250.10">
    <property type="entry name" value="Rhodanese-like domain"/>
    <property type="match status" value="1"/>
</dbReference>
<dbReference type="InterPro" id="IPR045886">
    <property type="entry name" value="ThiF/MoeB/HesA"/>
</dbReference>
<dbReference type="EMBL" id="CP139368">
    <property type="protein sequence ID" value="WPR90172.1"/>
    <property type="molecule type" value="Genomic_DNA"/>
</dbReference>
<reference evidence="2 3" key="1">
    <citation type="submission" date="2023-11" db="EMBL/GenBank/DDBJ databases">
        <title>Genome sequence of Microbacterium rhizosphaerae KACC 19337.</title>
        <authorList>
            <person name="Choi H."/>
            <person name="Kim S."/>
            <person name="Kim Y."/>
            <person name="Kwon S.-W."/>
            <person name="Heo J."/>
        </authorList>
    </citation>
    <scope>NUCLEOTIDE SEQUENCE [LARGE SCALE GENOMIC DNA]</scope>
    <source>
        <strain evidence="2 3">KACC 19337</strain>
    </source>
</reference>
<evidence type="ECO:0000259" key="1">
    <source>
        <dbReference type="PROSITE" id="PS50206"/>
    </source>
</evidence>
<dbReference type="InterPro" id="IPR035985">
    <property type="entry name" value="Ubiquitin-activating_enz"/>
</dbReference>
<dbReference type="CDD" id="cd00757">
    <property type="entry name" value="ThiF_MoeB_HesA_family"/>
    <property type="match status" value="1"/>
</dbReference>
<dbReference type="SMART" id="SM00450">
    <property type="entry name" value="RHOD"/>
    <property type="match status" value="1"/>
</dbReference>
<dbReference type="RefSeq" id="WP_320942885.1">
    <property type="nucleotide sequence ID" value="NZ_BAABEU010000003.1"/>
</dbReference>
<evidence type="ECO:0000313" key="3">
    <source>
        <dbReference type="Proteomes" id="UP001323798"/>
    </source>
</evidence>
<keyword evidence="2" id="KW-0548">Nucleotidyltransferase</keyword>
<dbReference type="Gene3D" id="3.40.50.720">
    <property type="entry name" value="NAD(P)-binding Rossmann-like Domain"/>
    <property type="match status" value="1"/>
</dbReference>
<dbReference type="Pfam" id="PF00899">
    <property type="entry name" value="ThiF"/>
    <property type="match status" value="1"/>
</dbReference>
<gene>
    <name evidence="2" type="ORF">SM116_02470</name>
</gene>
<proteinExistence type="predicted"/>
<sequence length="381" mass="39830">MSPLVEPGPPLDADSIARYSRQLMLPGFGEDAQRRLGAARVLVIGAGGLGSAVVPALAAAGVGTIGVVDDDVVEASNLHRQLSHGVADIGRPKVDSLAETVAAIAPGCRVETYAMRATSANLPELLAAYDLLIDGSDNFPTRYLANDAAVLAGVPLVWGAILRFHGQVGISWHGHGPTYRDLFPVPPAPDEALSCELGGVLPTLCTAVGSIMATEAIKLVTGIGEPLLGRVLVYDALTARTREIAYGVSDETPVITGLVDYELFCGVDAGSDLEAISAADLLRRMRAGDGMRLLDVREPHEARARRIPDSILMPVGELRGGALPERALPGRAADPLVVYCEQDPRARQAARILRDAGFAGVVYLAGGIQAYAAVGGETVHD</sequence>
<dbReference type="InterPro" id="IPR036873">
    <property type="entry name" value="Rhodanese-like_dom_sf"/>
</dbReference>
<dbReference type="CDD" id="cd00158">
    <property type="entry name" value="RHOD"/>
    <property type="match status" value="1"/>
</dbReference>
<dbReference type="PANTHER" id="PTHR10953:SF102">
    <property type="entry name" value="ADENYLYLTRANSFERASE AND SULFURTRANSFERASE MOCS3"/>
    <property type="match status" value="1"/>
</dbReference>